<keyword evidence="3" id="KW-1185">Reference proteome</keyword>
<name>A0ABQ3KUS1_9ALTE</name>
<protein>
    <submittedName>
        <fullName evidence="2">Transcriptional regulator</fullName>
    </submittedName>
</protein>
<dbReference type="EMBL" id="BNAO01000001">
    <property type="protein sequence ID" value="GHG59403.1"/>
    <property type="molecule type" value="Genomic_DNA"/>
</dbReference>
<dbReference type="CDD" id="cd00093">
    <property type="entry name" value="HTH_XRE"/>
    <property type="match status" value="1"/>
</dbReference>
<gene>
    <name evidence="2" type="ORF">GCM10010919_01900</name>
</gene>
<accession>A0ABQ3KUS1</accession>
<evidence type="ECO:0000259" key="1">
    <source>
        <dbReference type="PROSITE" id="PS50943"/>
    </source>
</evidence>
<comment type="caution">
    <text evidence="2">The sequence shown here is derived from an EMBL/GenBank/DDBJ whole genome shotgun (WGS) entry which is preliminary data.</text>
</comment>
<feature type="domain" description="HTH cro/C1-type" evidence="1">
    <location>
        <begin position="33"/>
        <end position="87"/>
    </location>
</feature>
<dbReference type="SMART" id="SM00530">
    <property type="entry name" value="HTH_XRE"/>
    <property type="match status" value="1"/>
</dbReference>
<dbReference type="Gene3D" id="1.10.260.40">
    <property type="entry name" value="lambda repressor-like DNA-binding domains"/>
    <property type="match status" value="1"/>
</dbReference>
<dbReference type="Pfam" id="PF13560">
    <property type="entry name" value="HTH_31"/>
    <property type="match status" value="1"/>
</dbReference>
<reference evidence="3" key="1">
    <citation type="journal article" date="2019" name="Int. J. Syst. Evol. Microbiol.">
        <title>The Global Catalogue of Microorganisms (GCM) 10K type strain sequencing project: providing services to taxonomists for standard genome sequencing and annotation.</title>
        <authorList>
            <consortium name="The Broad Institute Genomics Platform"/>
            <consortium name="The Broad Institute Genome Sequencing Center for Infectious Disease"/>
            <person name="Wu L."/>
            <person name="Ma J."/>
        </authorList>
    </citation>
    <scope>NUCLEOTIDE SEQUENCE [LARGE SCALE GENOMIC DNA]</scope>
    <source>
        <strain evidence="3">CGMCC 1.7003</strain>
    </source>
</reference>
<sequence>MSLEQLKQRALSNPEVKTEYEQLEGEFKLIDQLITMRTDAGLTQAQLAEIMHTQKSNISRLERGNANPSWSTLTKYAQACGFELTLKPNKLSDHRR</sequence>
<proteinExistence type="predicted"/>
<dbReference type="SUPFAM" id="SSF47413">
    <property type="entry name" value="lambda repressor-like DNA-binding domains"/>
    <property type="match status" value="1"/>
</dbReference>
<organism evidence="2 3">
    <name type="scientific">Alishewanella longhuensis</name>
    <dbReference type="NCBI Taxonomy" id="1091037"/>
    <lineage>
        <taxon>Bacteria</taxon>
        <taxon>Pseudomonadati</taxon>
        <taxon>Pseudomonadota</taxon>
        <taxon>Gammaproteobacteria</taxon>
        <taxon>Alteromonadales</taxon>
        <taxon>Alteromonadaceae</taxon>
        <taxon>Alishewanella</taxon>
    </lineage>
</organism>
<evidence type="ECO:0000313" key="2">
    <source>
        <dbReference type="EMBL" id="GHG59403.1"/>
    </source>
</evidence>
<dbReference type="InterPro" id="IPR010982">
    <property type="entry name" value="Lambda_DNA-bd_dom_sf"/>
</dbReference>
<dbReference type="PROSITE" id="PS50943">
    <property type="entry name" value="HTH_CROC1"/>
    <property type="match status" value="1"/>
</dbReference>
<dbReference type="RefSeq" id="WP_189429254.1">
    <property type="nucleotide sequence ID" value="NZ_BNAO01000001.1"/>
</dbReference>
<dbReference type="Proteomes" id="UP000659697">
    <property type="component" value="Unassembled WGS sequence"/>
</dbReference>
<evidence type="ECO:0000313" key="3">
    <source>
        <dbReference type="Proteomes" id="UP000659697"/>
    </source>
</evidence>
<dbReference type="InterPro" id="IPR001387">
    <property type="entry name" value="Cro/C1-type_HTH"/>
</dbReference>